<keyword evidence="3" id="KW-1185">Reference proteome</keyword>
<evidence type="ECO:0000256" key="1">
    <source>
        <dbReference type="SAM" id="MobiDB-lite"/>
    </source>
</evidence>
<dbReference type="AlphaFoldDB" id="A0AAE3SIQ3"/>
<comment type="caution">
    <text evidence="2">The sequence shown here is derived from an EMBL/GenBank/DDBJ whole genome shotgun (WGS) entry which is preliminary data.</text>
</comment>
<dbReference type="EMBL" id="JAPDPJ010000114">
    <property type="protein sequence ID" value="MCW3789468.1"/>
    <property type="molecule type" value="Genomic_DNA"/>
</dbReference>
<evidence type="ECO:0000313" key="3">
    <source>
        <dbReference type="Proteomes" id="UP001209229"/>
    </source>
</evidence>
<organism evidence="2 3">
    <name type="scientific">Plebeiibacterium sediminum</name>
    <dbReference type="NCBI Taxonomy" id="2992112"/>
    <lineage>
        <taxon>Bacteria</taxon>
        <taxon>Pseudomonadati</taxon>
        <taxon>Bacteroidota</taxon>
        <taxon>Bacteroidia</taxon>
        <taxon>Marinilabiliales</taxon>
        <taxon>Marinilabiliaceae</taxon>
        <taxon>Plebeiibacterium</taxon>
    </lineage>
</organism>
<sequence>MRVEATPEIKRKMLSDMKRGYFLTEDYKQFQSKHGQDFEELMKSVTSEDKPKSKEDADTNK</sequence>
<name>A0AAE3SIQ3_9BACT</name>
<proteinExistence type="predicted"/>
<protein>
    <submittedName>
        <fullName evidence="2">Uncharacterized protein</fullName>
    </submittedName>
</protein>
<reference evidence="2" key="1">
    <citation type="submission" date="2022-10" db="EMBL/GenBank/DDBJ databases">
        <authorList>
            <person name="Yu W.X."/>
        </authorList>
    </citation>
    <scope>NUCLEOTIDE SEQUENCE</scope>
    <source>
        <strain evidence="2">AAT</strain>
    </source>
</reference>
<accession>A0AAE3SIQ3</accession>
<dbReference type="RefSeq" id="WP_301193019.1">
    <property type="nucleotide sequence ID" value="NZ_JAPDPJ010000114.1"/>
</dbReference>
<gene>
    <name evidence="2" type="ORF">OM075_23620</name>
</gene>
<evidence type="ECO:0000313" key="2">
    <source>
        <dbReference type="EMBL" id="MCW3789468.1"/>
    </source>
</evidence>
<feature type="region of interest" description="Disordered" evidence="1">
    <location>
        <begin position="36"/>
        <end position="61"/>
    </location>
</feature>
<dbReference type="Proteomes" id="UP001209229">
    <property type="component" value="Unassembled WGS sequence"/>
</dbReference>